<protein>
    <submittedName>
        <fullName evidence="1">Uncharacterized protein</fullName>
    </submittedName>
</protein>
<organism evidence="1 2">
    <name type="scientific">Actinidia rufa</name>
    <dbReference type="NCBI Taxonomy" id="165716"/>
    <lineage>
        <taxon>Eukaryota</taxon>
        <taxon>Viridiplantae</taxon>
        <taxon>Streptophyta</taxon>
        <taxon>Embryophyta</taxon>
        <taxon>Tracheophyta</taxon>
        <taxon>Spermatophyta</taxon>
        <taxon>Magnoliopsida</taxon>
        <taxon>eudicotyledons</taxon>
        <taxon>Gunneridae</taxon>
        <taxon>Pentapetalae</taxon>
        <taxon>asterids</taxon>
        <taxon>Ericales</taxon>
        <taxon>Actinidiaceae</taxon>
        <taxon>Actinidia</taxon>
    </lineage>
</organism>
<keyword evidence="2" id="KW-1185">Reference proteome</keyword>
<dbReference type="Proteomes" id="UP000585474">
    <property type="component" value="Unassembled WGS sequence"/>
</dbReference>
<name>A0A7J0DT45_9ERIC</name>
<dbReference type="OrthoDB" id="2272416at2759"/>
<comment type="caution">
    <text evidence="1">The sequence shown here is derived from an EMBL/GenBank/DDBJ whole genome shotgun (WGS) entry which is preliminary data.</text>
</comment>
<reference evidence="2" key="1">
    <citation type="submission" date="2019-07" db="EMBL/GenBank/DDBJ databases">
        <title>De Novo Assembly of kiwifruit Actinidia rufa.</title>
        <authorList>
            <person name="Sugita-Konishi S."/>
            <person name="Sato K."/>
            <person name="Mori E."/>
            <person name="Abe Y."/>
            <person name="Kisaki G."/>
            <person name="Hamano K."/>
            <person name="Suezawa K."/>
            <person name="Otani M."/>
            <person name="Fukuda T."/>
            <person name="Manabe T."/>
            <person name="Gomi K."/>
            <person name="Tabuchi M."/>
            <person name="Akimitsu K."/>
            <person name="Kataoka I."/>
        </authorList>
    </citation>
    <scope>NUCLEOTIDE SEQUENCE [LARGE SCALE GENOMIC DNA]</scope>
    <source>
        <strain evidence="2">cv. Fuchu</strain>
    </source>
</reference>
<gene>
    <name evidence="1" type="ORF">Acr_00g0069530</name>
</gene>
<evidence type="ECO:0000313" key="2">
    <source>
        <dbReference type="Proteomes" id="UP000585474"/>
    </source>
</evidence>
<sequence>MPPRSGNRREAEEPEGRIDRIERILEGLVQMVHDVHNNHDNAPEQSSMPMPRANVVSHTTIKQFQQLKPPTFYRTPDPMAAESWLLGIERVFKVLPCTKEQKVVFATFTFEGSALVWWQLKKPLEPQWCGQEGQQIRDCPMRNRIQGARTSALASVQQPPSGRKNN</sequence>
<accession>A0A7J0DT45</accession>
<dbReference type="EMBL" id="BJWL01000353">
    <property type="protein sequence ID" value="GFS40611.1"/>
    <property type="molecule type" value="Genomic_DNA"/>
</dbReference>
<proteinExistence type="predicted"/>
<evidence type="ECO:0000313" key="1">
    <source>
        <dbReference type="EMBL" id="GFS40611.1"/>
    </source>
</evidence>
<dbReference type="AlphaFoldDB" id="A0A7J0DT45"/>